<dbReference type="Pfam" id="PF02423">
    <property type="entry name" value="OCD_Mu_crystall"/>
    <property type="match status" value="1"/>
</dbReference>
<gene>
    <name evidence="1" type="ORF">E4K67_16155</name>
</gene>
<protein>
    <recommendedName>
        <fullName evidence="3">Ornithine cyclodeaminase family protein</fullName>
    </recommendedName>
</protein>
<dbReference type="SUPFAM" id="SSF51735">
    <property type="entry name" value="NAD(P)-binding Rossmann-fold domains"/>
    <property type="match status" value="1"/>
</dbReference>
<sequence length="74" mass="8484">MREIGQLIAGNVKGRISEQDTTIFDSTGIALQDITVSKYLVEKAEELKLFSQHIFKLIWRNSYESKGLYNKCIC</sequence>
<evidence type="ECO:0000313" key="2">
    <source>
        <dbReference type="Proteomes" id="UP000298460"/>
    </source>
</evidence>
<name>A0A4Z0R4I1_9FIRM</name>
<dbReference type="RefSeq" id="WP_135548632.1">
    <property type="nucleotide sequence ID" value="NZ_SPQQ01000005.1"/>
</dbReference>
<dbReference type="Gene3D" id="3.40.50.720">
    <property type="entry name" value="NAD(P)-binding Rossmann-like Domain"/>
    <property type="match status" value="1"/>
</dbReference>
<evidence type="ECO:0008006" key="3">
    <source>
        <dbReference type="Google" id="ProtNLM"/>
    </source>
</evidence>
<accession>A0A4Z0R4I1</accession>
<comment type="caution">
    <text evidence="1">The sequence shown here is derived from an EMBL/GenBank/DDBJ whole genome shotgun (WGS) entry which is preliminary data.</text>
</comment>
<organism evidence="1 2">
    <name type="scientific">Desulfosporosinus fructosivorans</name>
    <dbReference type="NCBI Taxonomy" id="2018669"/>
    <lineage>
        <taxon>Bacteria</taxon>
        <taxon>Bacillati</taxon>
        <taxon>Bacillota</taxon>
        <taxon>Clostridia</taxon>
        <taxon>Eubacteriales</taxon>
        <taxon>Desulfitobacteriaceae</taxon>
        <taxon>Desulfosporosinus</taxon>
    </lineage>
</organism>
<dbReference type="Proteomes" id="UP000298460">
    <property type="component" value="Unassembled WGS sequence"/>
</dbReference>
<reference evidence="1 2" key="1">
    <citation type="submission" date="2019-03" db="EMBL/GenBank/DDBJ databases">
        <title>Draft Genome Sequence of Desulfosporosinus fructosivorans Strain 63.6F, Isolated from Marine Sediment in the Baltic Sea.</title>
        <authorList>
            <person name="Hausmann B."/>
            <person name="Vandieken V."/>
            <person name="Pjevac P."/>
            <person name="Schreck K."/>
            <person name="Herbold C.W."/>
            <person name="Loy A."/>
        </authorList>
    </citation>
    <scope>NUCLEOTIDE SEQUENCE [LARGE SCALE GENOMIC DNA]</scope>
    <source>
        <strain evidence="1 2">63.6F</strain>
    </source>
</reference>
<dbReference type="EMBL" id="SPQQ01000005">
    <property type="protein sequence ID" value="TGE37454.1"/>
    <property type="molecule type" value="Genomic_DNA"/>
</dbReference>
<dbReference type="Gene3D" id="3.30.1780.10">
    <property type="entry name" value="ornithine cyclodeaminase, domain 1"/>
    <property type="match status" value="1"/>
</dbReference>
<dbReference type="AlphaFoldDB" id="A0A4Z0R4I1"/>
<dbReference type="InterPro" id="IPR023401">
    <property type="entry name" value="ODC_N"/>
</dbReference>
<evidence type="ECO:0000313" key="1">
    <source>
        <dbReference type="EMBL" id="TGE37454.1"/>
    </source>
</evidence>
<dbReference type="InterPro" id="IPR003462">
    <property type="entry name" value="ODC_Mu_crystall"/>
</dbReference>
<keyword evidence="2" id="KW-1185">Reference proteome</keyword>
<dbReference type="InterPro" id="IPR036291">
    <property type="entry name" value="NAD(P)-bd_dom_sf"/>
</dbReference>
<dbReference type="OrthoDB" id="9792005at2"/>
<proteinExistence type="predicted"/>